<feature type="domain" description="Nucleoside phosphorylase" evidence="1">
    <location>
        <begin position="43"/>
        <end position="181"/>
    </location>
</feature>
<evidence type="ECO:0000313" key="2">
    <source>
        <dbReference type="EMBL" id="MBO8197098.1"/>
    </source>
</evidence>
<name>A0ABS3XNW0_9ACTN</name>
<dbReference type="EMBL" id="JAFFZM010000001">
    <property type="protein sequence ID" value="MBO8197098.1"/>
    <property type="molecule type" value="Genomic_DNA"/>
</dbReference>
<gene>
    <name evidence="2" type="ORF">JW613_02035</name>
</gene>
<dbReference type="Proteomes" id="UP000721954">
    <property type="component" value="Unassembled WGS sequence"/>
</dbReference>
<dbReference type="PANTHER" id="PTHR46832:SF1">
    <property type="entry name" value="5'-METHYLTHIOADENOSINE_S-ADENOSYLHOMOCYSTEINE NUCLEOSIDASE"/>
    <property type="match status" value="1"/>
</dbReference>
<dbReference type="Gene3D" id="3.40.50.1580">
    <property type="entry name" value="Nucleoside phosphorylase domain"/>
    <property type="match status" value="1"/>
</dbReference>
<dbReference type="InterPro" id="IPR000845">
    <property type="entry name" value="Nucleoside_phosphorylase_d"/>
</dbReference>
<keyword evidence="3" id="KW-1185">Reference proteome</keyword>
<accession>A0ABS3XNW0</accession>
<organism evidence="2 3">
    <name type="scientific">Streptomyces smyrnaeus</name>
    <dbReference type="NCBI Taxonomy" id="1387713"/>
    <lineage>
        <taxon>Bacteria</taxon>
        <taxon>Bacillati</taxon>
        <taxon>Actinomycetota</taxon>
        <taxon>Actinomycetes</taxon>
        <taxon>Kitasatosporales</taxon>
        <taxon>Streptomycetaceae</taxon>
        <taxon>Streptomyces</taxon>
    </lineage>
</organism>
<dbReference type="RefSeq" id="WP_209208938.1">
    <property type="nucleotide sequence ID" value="NZ_JAFFZM010000001.1"/>
</dbReference>
<dbReference type="GeneID" id="96257367"/>
<evidence type="ECO:0000259" key="1">
    <source>
        <dbReference type="Pfam" id="PF01048"/>
    </source>
</evidence>
<dbReference type="SUPFAM" id="SSF53167">
    <property type="entry name" value="Purine and uridine phosphorylases"/>
    <property type="match status" value="1"/>
</dbReference>
<proteinExistence type="predicted"/>
<reference evidence="2 3" key="1">
    <citation type="submission" date="2021-02" db="EMBL/GenBank/DDBJ databases">
        <title>Streptomyces spirodelae sp. nov., isolated from duckweed.</title>
        <authorList>
            <person name="Saimee Y."/>
            <person name="Duangmal K."/>
        </authorList>
    </citation>
    <scope>NUCLEOTIDE SEQUENCE [LARGE SCALE GENOMIC DNA]</scope>
    <source>
        <strain evidence="2 3">DSM 42105</strain>
    </source>
</reference>
<comment type="caution">
    <text evidence="2">The sequence shown here is derived from an EMBL/GenBank/DDBJ whole genome shotgun (WGS) entry which is preliminary data.</text>
</comment>
<protein>
    <submittedName>
        <fullName evidence="2">1-hydroxy-2-methyl-2-butenyl 4-diphosphate reductase</fullName>
    </submittedName>
</protein>
<evidence type="ECO:0000313" key="3">
    <source>
        <dbReference type="Proteomes" id="UP000721954"/>
    </source>
</evidence>
<dbReference type="Pfam" id="PF01048">
    <property type="entry name" value="PNP_UDP_1"/>
    <property type="match status" value="1"/>
</dbReference>
<sequence length="221" mass="22595">MESPAAPHPLLLTCALGIEHLALRRGLGGPGIPDPNGGTGPDNVRLLCSGMGAQAARRATTRALAQETVPGGTAVLATGFCAGLVPGMRPGDLVVAAQTRDARGHTPCTGTELLAVALARYGTVHVGTLAGTDQVVRGQARTALHDAGAIAADMESAATLDVAAAGTARRPVAAVRVVVDAPGHELIRIGTLRGGISAFRVLRGVLPAFLEWHRSLLLPWR</sequence>
<dbReference type="InterPro" id="IPR035994">
    <property type="entry name" value="Nucleoside_phosphorylase_sf"/>
</dbReference>
<dbReference type="PANTHER" id="PTHR46832">
    <property type="entry name" value="5'-METHYLTHIOADENOSINE/S-ADENOSYLHOMOCYSTEINE NUCLEOSIDASE"/>
    <property type="match status" value="1"/>
</dbReference>